<feature type="domain" description="Acyltransferase 3" evidence="2">
    <location>
        <begin position="8"/>
        <end position="316"/>
    </location>
</feature>
<keyword evidence="1" id="KW-0472">Membrane</keyword>
<dbReference type="AlphaFoldDB" id="A0A158B435"/>
<dbReference type="GO" id="GO:0000271">
    <property type="term" value="P:polysaccharide biosynthetic process"/>
    <property type="evidence" value="ECO:0007669"/>
    <property type="project" value="TreeGrafter"/>
</dbReference>
<comment type="caution">
    <text evidence="3">The sequence shown here is derived from an EMBL/GenBank/DDBJ whole genome shotgun (WGS) entry which is preliminary data.</text>
</comment>
<dbReference type="GO" id="GO:0016020">
    <property type="term" value="C:membrane"/>
    <property type="evidence" value="ECO:0007669"/>
    <property type="project" value="TreeGrafter"/>
</dbReference>
<sequence length="375" mass="41866">MVAANKNNFDFLRLTAAFMVLFAHQFALLGRAAPDIGARFDPGAIALYTFFVISGYLVVQSWIADPHVWRFVARRVLRIWPALVFTTVACAFVLGPLVSTLSAGEYFRSHETYAYFSWLRMRATFDLPGVFENLPYPRAVNGSLWSVPLEVHWYQILVVAALAGLMRHRWAVIAATLAFAVYHFGVYRAQTSEPQWTNEFGLFFCTGVCLYLVRDLWIDRRIVVALGVSAVAAIVAGIGQPVIAAWVAWPFLVIAFGTASTPFLRSFGRFGDFSYGAYVFAFPVQQTLIWATSAKWPVGSYLAVAAALTLALAFVSWHCVEKPAMRLKPRRPAQAPASPLRTLAEPLAWLRAVLPTLVKDVFRRRTPRIRSPAPD</sequence>
<feature type="transmembrane region" description="Helical" evidence="1">
    <location>
        <begin position="196"/>
        <end position="213"/>
    </location>
</feature>
<proteinExistence type="predicted"/>
<protein>
    <submittedName>
        <fullName evidence="3">Acyltransferase 3</fullName>
    </submittedName>
</protein>
<feature type="transmembrane region" description="Helical" evidence="1">
    <location>
        <begin position="170"/>
        <end position="190"/>
    </location>
</feature>
<dbReference type="InterPro" id="IPR050879">
    <property type="entry name" value="Acyltransferase_3"/>
</dbReference>
<reference evidence="3" key="1">
    <citation type="submission" date="2016-01" db="EMBL/GenBank/DDBJ databases">
        <authorList>
            <person name="Peeters C."/>
        </authorList>
    </citation>
    <scope>NUCLEOTIDE SEQUENCE [LARGE SCALE GENOMIC DNA]</scope>
    <source>
        <strain evidence="3">LMG 29318</strain>
    </source>
</reference>
<organism evidence="3 4">
    <name type="scientific">Caballeronia catudaia</name>
    <dbReference type="NCBI Taxonomy" id="1777136"/>
    <lineage>
        <taxon>Bacteria</taxon>
        <taxon>Pseudomonadati</taxon>
        <taxon>Pseudomonadota</taxon>
        <taxon>Betaproteobacteria</taxon>
        <taxon>Burkholderiales</taxon>
        <taxon>Burkholderiaceae</taxon>
        <taxon>Caballeronia</taxon>
    </lineage>
</organism>
<evidence type="ECO:0000313" key="4">
    <source>
        <dbReference type="Proteomes" id="UP000054870"/>
    </source>
</evidence>
<dbReference type="InterPro" id="IPR002656">
    <property type="entry name" value="Acyl_transf_3_dom"/>
</dbReference>
<dbReference type="Pfam" id="PF01757">
    <property type="entry name" value="Acyl_transf_3"/>
    <property type="match status" value="1"/>
</dbReference>
<feature type="transmembrane region" description="Helical" evidence="1">
    <location>
        <begin position="12"/>
        <end position="33"/>
    </location>
</feature>
<keyword evidence="3" id="KW-0808">Transferase</keyword>
<dbReference type="EMBL" id="FCOF02000011">
    <property type="protein sequence ID" value="SAK64640.1"/>
    <property type="molecule type" value="Genomic_DNA"/>
</dbReference>
<keyword evidence="1" id="KW-1133">Transmembrane helix</keyword>
<evidence type="ECO:0000259" key="2">
    <source>
        <dbReference type="Pfam" id="PF01757"/>
    </source>
</evidence>
<feature type="transmembrane region" description="Helical" evidence="1">
    <location>
        <begin position="246"/>
        <end position="263"/>
    </location>
</feature>
<accession>A0A158B435</accession>
<gene>
    <name evidence="3" type="ORF">AWB75_02962</name>
</gene>
<dbReference type="Proteomes" id="UP000054870">
    <property type="component" value="Unassembled WGS sequence"/>
</dbReference>
<dbReference type="PANTHER" id="PTHR23028:SF131">
    <property type="entry name" value="BLR2367 PROTEIN"/>
    <property type="match status" value="1"/>
</dbReference>
<evidence type="ECO:0000256" key="1">
    <source>
        <dbReference type="SAM" id="Phobius"/>
    </source>
</evidence>
<feature type="transmembrane region" description="Helical" evidence="1">
    <location>
        <begin position="298"/>
        <end position="320"/>
    </location>
</feature>
<keyword evidence="1" id="KW-0812">Transmembrane</keyword>
<keyword evidence="4" id="KW-1185">Reference proteome</keyword>
<feature type="transmembrane region" description="Helical" evidence="1">
    <location>
        <begin position="45"/>
        <end position="64"/>
    </location>
</feature>
<feature type="transmembrane region" description="Helical" evidence="1">
    <location>
        <begin position="76"/>
        <end position="98"/>
    </location>
</feature>
<feature type="transmembrane region" description="Helical" evidence="1">
    <location>
        <begin position="222"/>
        <end position="240"/>
    </location>
</feature>
<dbReference type="PANTHER" id="PTHR23028">
    <property type="entry name" value="ACETYLTRANSFERASE"/>
    <property type="match status" value="1"/>
</dbReference>
<evidence type="ECO:0000313" key="3">
    <source>
        <dbReference type="EMBL" id="SAK64640.1"/>
    </source>
</evidence>
<dbReference type="GO" id="GO:0016747">
    <property type="term" value="F:acyltransferase activity, transferring groups other than amino-acyl groups"/>
    <property type="evidence" value="ECO:0007669"/>
    <property type="project" value="InterPro"/>
</dbReference>
<keyword evidence="3" id="KW-0012">Acyltransferase</keyword>
<name>A0A158B435_9BURK</name>